<reference evidence="2" key="1">
    <citation type="submission" date="2021-05" db="EMBL/GenBank/DDBJ databases">
        <authorList>
            <person name="Alioto T."/>
            <person name="Alioto T."/>
            <person name="Gomez Garrido J."/>
        </authorList>
    </citation>
    <scope>NUCLEOTIDE SEQUENCE</scope>
</reference>
<name>A0A8D9E181_9HEMI</name>
<dbReference type="GO" id="GO:0051754">
    <property type="term" value="P:meiotic sister chromatid cohesion, centromeric"/>
    <property type="evidence" value="ECO:0007669"/>
    <property type="project" value="TreeGrafter"/>
</dbReference>
<dbReference type="PROSITE" id="PS51489">
    <property type="entry name" value="BUB1_N"/>
    <property type="match status" value="1"/>
</dbReference>
<keyword evidence="2" id="KW-0808">Transferase</keyword>
<dbReference type="InterPro" id="IPR013212">
    <property type="entry name" value="Mad3/Bub1_I"/>
</dbReference>
<dbReference type="SMART" id="SM00777">
    <property type="entry name" value="Mad3_BUB1_I"/>
    <property type="match status" value="1"/>
</dbReference>
<evidence type="ECO:0000259" key="1">
    <source>
        <dbReference type="PROSITE" id="PS51489"/>
    </source>
</evidence>
<dbReference type="PANTHER" id="PTHR14030:SF4">
    <property type="entry name" value="BUB1 KINASE, ISOFORM A-RELATED"/>
    <property type="match status" value="1"/>
</dbReference>
<feature type="domain" description="BUB1 N-terminal" evidence="1">
    <location>
        <begin position="50"/>
        <end position="182"/>
    </location>
</feature>
<dbReference type="AlphaFoldDB" id="A0A8D9E181"/>
<evidence type="ECO:0000313" key="2">
    <source>
        <dbReference type="EMBL" id="CAG6737008.1"/>
    </source>
</evidence>
<accession>A0A8D9E181</accession>
<keyword evidence="2" id="KW-0418">Kinase</keyword>
<dbReference type="GO" id="GO:0032991">
    <property type="term" value="C:protein-containing complex"/>
    <property type="evidence" value="ECO:0007669"/>
    <property type="project" value="UniProtKB-ARBA"/>
</dbReference>
<dbReference type="Pfam" id="PF08311">
    <property type="entry name" value="Mad3_BUB1_I"/>
    <property type="match status" value="1"/>
</dbReference>
<dbReference type="PANTHER" id="PTHR14030">
    <property type="entry name" value="MITOTIC CHECKPOINT SERINE/THREONINE-PROTEIN KINASE BUB1"/>
    <property type="match status" value="1"/>
</dbReference>
<dbReference type="EMBL" id="HBUF01401495">
    <property type="protein sequence ID" value="CAG6737008.1"/>
    <property type="molecule type" value="Transcribed_RNA"/>
</dbReference>
<protein>
    <submittedName>
        <fullName evidence="2">Mitotic checkpoint serine/threonine-protein kinase BUB1 beta</fullName>
    </submittedName>
</protein>
<dbReference type="GO" id="GO:0005634">
    <property type="term" value="C:nucleus"/>
    <property type="evidence" value="ECO:0007669"/>
    <property type="project" value="TreeGrafter"/>
</dbReference>
<dbReference type="GO" id="GO:0007094">
    <property type="term" value="P:mitotic spindle assembly checkpoint signaling"/>
    <property type="evidence" value="ECO:0007669"/>
    <property type="project" value="InterPro"/>
</dbReference>
<dbReference type="FunFam" id="1.25.40.430:FF:000003">
    <property type="entry name" value="Checkpoint serine/threonine-protein kinase BUB1"/>
    <property type="match status" value="1"/>
</dbReference>
<dbReference type="Gene3D" id="1.25.40.430">
    <property type="match status" value="1"/>
</dbReference>
<dbReference type="InterPro" id="IPR015661">
    <property type="entry name" value="Bub1/Mad3"/>
</dbReference>
<proteinExistence type="predicted"/>
<dbReference type="GO" id="GO:0004672">
    <property type="term" value="F:protein kinase activity"/>
    <property type="evidence" value="ECO:0007669"/>
    <property type="project" value="TreeGrafter"/>
</dbReference>
<organism evidence="2">
    <name type="scientific">Cacopsylla melanoneura</name>
    <dbReference type="NCBI Taxonomy" id="428564"/>
    <lineage>
        <taxon>Eukaryota</taxon>
        <taxon>Metazoa</taxon>
        <taxon>Ecdysozoa</taxon>
        <taxon>Arthropoda</taxon>
        <taxon>Hexapoda</taxon>
        <taxon>Insecta</taxon>
        <taxon>Pterygota</taxon>
        <taxon>Neoptera</taxon>
        <taxon>Paraneoptera</taxon>
        <taxon>Hemiptera</taxon>
        <taxon>Sternorrhyncha</taxon>
        <taxon>Psylloidea</taxon>
        <taxon>Psyllidae</taxon>
        <taxon>Psyllinae</taxon>
        <taxon>Cacopsylla</taxon>
    </lineage>
</organism>
<sequence length="182" mass="21231">MMDASEVLDLSKENVQPLVHGRKADKLSKALQANSNFQLQQELKRQREEFELQIRMDDGDDPLQLRFDYVQWLEQSYPSLGPETNIIPFLEETLVAFKNNDQYKQDPRYVSLVIKYIQTQPNPLEIYNLVYSENIGTKLAIFYRAWAEELDSHNDIKQANHVFQLGLNARAEPIEELEAAQM</sequence>